<dbReference type="InterPro" id="IPR019734">
    <property type="entry name" value="TPR_rpt"/>
</dbReference>
<dbReference type="InterPro" id="IPR011990">
    <property type="entry name" value="TPR-like_helical_dom_sf"/>
</dbReference>
<reference evidence="9" key="1">
    <citation type="submission" date="2021-01" db="EMBL/GenBank/DDBJ databases">
        <title>Whole genome shotgun sequence of Actinoplanes rishiriensis NBRC 108556.</title>
        <authorList>
            <person name="Komaki H."/>
            <person name="Tamura T."/>
        </authorList>
    </citation>
    <scope>NUCLEOTIDE SEQUENCE</scope>
    <source>
        <strain evidence="9">NBRC 108556</strain>
    </source>
</reference>
<dbReference type="InterPro" id="IPR001387">
    <property type="entry name" value="Cro/C1-type_HTH"/>
</dbReference>
<evidence type="ECO:0000313" key="10">
    <source>
        <dbReference type="Proteomes" id="UP000636960"/>
    </source>
</evidence>
<keyword evidence="4" id="KW-0804">Transcription</keyword>
<dbReference type="SMART" id="SM00530">
    <property type="entry name" value="HTH_XRE"/>
    <property type="match status" value="1"/>
</dbReference>
<feature type="repeat" description="TPR" evidence="5">
    <location>
        <begin position="773"/>
        <end position="806"/>
    </location>
</feature>
<accession>A0A919JU29</accession>
<dbReference type="Proteomes" id="UP000636960">
    <property type="component" value="Unassembled WGS sequence"/>
</dbReference>
<dbReference type="SUPFAM" id="SSF47413">
    <property type="entry name" value="lambda repressor-like DNA-binding domains"/>
    <property type="match status" value="1"/>
</dbReference>
<dbReference type="InterPro" id="IPR001867">
    <property type="entry name" value="OmpR/PhoB-type_DNA-bd"/>
</dbReference>
<dbReference type="Pfam" id="PF03704">
    <property type="entry name" value="BTAD"/>
    <property type="match status" value="1"/>
</dbReference>
<evidence type="ECO:0000256" key="5">
    <source>
        <dbReference type="PROSITE-ProRule" id="PRU00339"/>
    </source>
</evidence>
<keyword evidence="5" id="KW-0802">TPR repeat</keyword>
<dbReference type="SUPFAM" id="SSF48452">
    <property type="entry name" value="TPR-like"/>
    <property type="match status" value="3"/>
</dbReference>
<keyword evidence="10" id="KW-1185">Reference proteome</keyword>
<dbReference type="PROSITE" id="PS51755">
    <property type="entry name" value="OMPR_PHOB"/>
    <property type="match status" value="1"/>
</dbReference>
<dbReference type="InterPro" id="IPR027417">
    <property type="entry name" value="P-loop_NTPase"/>
</dbReference>
<dbReference type="InterPro" id="IPR010982">
    <property type="entry name" value="Lambda_DNA-bd_dom_sf"/>
</dbReference>
<evidence type="ECO:0000256" key="2">
    <source>
        <dbReference type="ARBA" id="ARBA00023015"/>
    </source>
</evidence>
<feature type="domain" description="OmpR/PhoB-type" evidence="8">
    <location>
        <begin position="73"/>
        <end position="170"/>
    </location>
</feature>
<dbReference type="Gene3D" id="1.25.40.10">
    <property type="entry name" value="Tetratricopeptide repeat domain"/>
    <property type="match status" value="3"/>
</dbReference>
<dbReference type="Pfam" id="PF13560">
    <property type="entry name" value="HTH_31"/>
    <property type="match status" value="1"/>
</dbReference>
<dbReference type="SUPFAM" id="SSF46894">
    <property type="entry name" value="C-terminal effector domain of the bipartite response regulators"/>
    <property type="match status" value="1"/>
</dbReference>
<dbReference type="PROSITE" id="PS50005">
    <property type="entry name" value="TPR"/>
    <property type="match status" value="1"/>
</dbReference>
<dbReference type="Pfam" id="PF00486">
    <property type="entry name" value="Trans_reg_C"/>
    <property type="match status" value="1"/>
</dbReference>
<dbReference type="PANTHER" id="PTHR35807:SF1">
    <property type="entry name" value="TRANSCRIPTIONAL REGULATOR REDD"/>
    <property type="match status" value="1"/>
</dbReference>
<evidence type="ECO:0000259" key="7">
    <source>
        <dbReference type="PROSITE" id="PS50943"/>
    </source>
</evidence>
<dbReference type="Gene3D" id="1.10.10.10">
    <property type="entry name" value="Winged helix-like DNA-binding domain superfamily/Winged helix DNA-binding domain"/>
    <property type="match status" value="1"/>
</dbReference>
<feature type="DNA-binding region" description="OmpR/PhoB-type" evidence="6">
    <location>
        <begin position="73"/>
        <end position="170"/>
    </location>
</feature>
<comment type="similarity">
    <text evidence="1">Belongs to the AfsR/DnrI/RedD regulatory family.</text>
</comment>
<dbReference type="InterPro" id="IPR036388">
    <property type="entry name" value="WH-like_DNA-bd_sf"/>
</dbReference>
<dbReference type="SMART" id="SM01043">
    <property type="entry name" value="BTAD"/>
    <property type="match status" value="1"/>
</dbReference>
<evidence type="ECO:0000256" key="6">
    <source>
        <dbReference type="PROSITE-ProRule" id="PRU01091"/>
    </source>
</evidence>
<dbReference type="Gene3D" id="1.10.260.40">
    <property type="entry name" value="lambda repressor-like DNA-binding domains"/>
    <property type="match status" value="1"/>
</dbReference>
<dbReference type="SMART" id="SM00862">
    <property type="entry name" value="Trans_reg_C"/>
    <property type="match status" value="1"/>
</dbReference>
<dbReference type="CDD" id="cd15831">
    <property type="entry name" value="BTAD"/>
    <property type="match status" value="1"/>
</dbReference>
<evidence type="ECO:0000256" key="3">
    <source>
        <dbReference type="ARBA" id="ARBA00023125"/>
    </source>
</evidence>
<comment type="caution">
    <text evidence="9">The sequence shown here is derived from an EMBL/GenBank/DDBJ whole genome shotgun (WGS) entry which is preliminary data.</text>
</comment>
<dbReference type="RefSeq" id="WP_203779361.1">
    <property type="nucleotide sequence ID" value="NZ_BOMV01000006.1"/>
</dbReference>
<dbReference type="PRINTS" id="PR00364">
    <property type="entry name" value="DISEASERSIST"/>
</dbReference>
<dbReference type="InterPro" id="IPR005158">
    <property type="entry name" value="BTAD"/>
</dbReference>
<evidence type="ECO:0000259" key="8">
    <source>
        <dbReference type="PROSITE" id="PS51755"/>
    </source>
</evidence>
<name>A0A919JU29_9ACTN</name>
<dbReference type="EMBL" id="BOMV01000006">
    <property type="protein sequence ID" value="GIE93304.1"/>
    <property type="molecule type" value="Genomic_DNA"/>
</dbReference>
<proteinExistence type="inferred from homology"/>
<dbReference type="Pfam" id="PF13424">
    <property type="entry name" value="TPR_12"/>
    <property type="match status" value="2"/>
</dbReference>
<gene>
    <name evidence="9" type="ORF">Ari01nite_07690</name>
</gene>
<keyword evidence="2" id="KW-0805">Transcription regulation</keyword>
<dbReference type="SUPFAM" id="SSF52540">
    <property type="entry name" value="P-loop containing nucleoside triphosphate hydrolases"/>
    <property type="match status" value="1"/>
</dbReference>
<protein>
    <submittedName>
        <fullName evidence="9">SARP family transcriptional regulator</fullName>
    </submittedName>
</protein>
<keyword evidence="3 6" id="KW-0238">DNA-binding</keyword>
<evidence type="ECO:0000313" key="9">
    <source>
        <dbReference type="EMBL" id="GIE93304.1"/>
    </source>
</evidence>
<dbReference type="PANTHER" id="PTHR35807">
    <property type="entry name" value="TRANSCRIPTIONAL REGULATOR REDD-RELATED"/>
    <property type="match status" value="1"/>
</dbReference>
<dbReference type="InterPro" id="IPR051677">
    <property type="entry name" value="AfsR-DnrI-RedD_regulator"/>
</dbReference>
<dbReference type="GO" id="GO:0000160">
    <property type="term" value="P:phosphorelay signal transduction system"/>
    <property type="evidence" value="ECO:0007669"/>
    <property type="project" value="InterPro"/>
</dbReference>
<evidence type="ECO:0000256" key="1">
    <source>
        <dbReference type="ARBA" id="ARBA00005820"/>
    </source>
</evidence>
<dbReference type="GO" id="GO:0006355">
    <property type="term" value="P:regulation of DNA-templated transcription"/>
    <property type="evidence" value="ECO:0007669"/>
    <property type="project" value="InterPro"/>
</dbReference>
<dbReference type="AlphaFoldDB" id="A0A919JU29"/>
<evidence type="ECO:0000256" key="4">
    <source>
        <dbReference type="ARBA" id="ARBA00023163"/>
    </source>
</evidence>
<dbReference type="GO" id="GO:0003677">
    <property type="term" value="F:DNA binding"/>
    <property type="evidence" value="ECO:0007669"/>
    <property type="project" value="UniProtKB-UniRule"/>
</dbReference>
<organism evidence="9 10">
    <name type="scientific">Paractinoplanes rishiriensis</name>
    <dbReference type="NCBI Taxonomy" id="1050105"/>
    <lineage>
        <taxon>Bacteria</taxon>
        <taxon>Bacillati</taxon>
        <taxon>Actinomycetota</taxon>
        <taxon>Actinomycetes</taxon>
        <taxon>Micromonosporales</taxon>
        <taxon>Micromonosporaceae</taxon>
        <taxon>Paractinoplanes</taxon>
    </lineage>
</organism>
<dbReference type="PROSITE" id="PS50943">
    <property type="entry name" value="HTH_CROC1"/>
    <property type="match status" value="1"/>
</dbReference>
<dbReference type="Gene3D" id="3.40.50.300">
    <property type="entry name" value="P-loop containing nucleotide triphosphate hydrolases"/>
    <property type="match status" value="1"/>
</dbReference>
<sequence length="1068" mass="113466">MDFATQLKAYREKAGLTQRELAGRTGLSTAAIRDLEQRRSRAPRAGSIRTLAAALGLSPAETVALRDAAGRVPPEKAPDGEISVGVLGPLMVQRGTTETALGTGRHRVVLARLALTPGVAVPRDELIDLLWGNRVPPTAVNLVQTHVSRLRRLLSPEVVVLAPGGYRLVLGEVDQTTFRELTGAARAADRPETALDLLGQALDRWRGEPCADVEEVRGHPAAAALLQERAAATVRYADLADALSRNELAVPRLTGVAAGRPLDEPLHARLIAALGATGQRAAALSAYHDLRRRLREELGVDPGAEVAEAYRVVLRQEPAADVAADTGPRPWQAPAPPADFTGRRAEVTTLLDLLCRRPATACLVSGVAGVGKTTLALRAAQLVRSAYPDGQLYVDLAGAGARPLAAAEALARFLRALGVEDRSIPKDDEERAALFRSITAERRVLVVLDNARDAPQVRPLLPGAGGSVALITSRWRLPALAGVTVLGLAPFSPDEAAGLLAVTAGADRVAVDPAAVAELVAACARLPIALRVAGARLANRPGWTVRDLVDRLADQRGRLAELQVGDVGVAASFALSYLELPVRTARAFRLLALLPGTDFVAPIAAATLGLDVPGTMRELDDLINGNLLEPATDGRYRYHDLLRIFALGRVEAEEPAGRRAEAVRNMLDGYLTRAAAAAELIYPSMVRLPVAATGPGAFRDAAEATAWLDDELPALVAAIEEAAGRVEHRAYAWRLADQLRGYFFTRRHSAAWLATGRAGLAAAETAGDGLGRAAMHQTIGQAQWSLGQFVPALSEYERALALAEQHGWPDGEAYLLHNIGLVQSLLGRLPEARAWYRRALAVSRACGCVHVEAATRNGLGIMLVEDGRIAAGAEHFDAALRISLQHANGSHASAGYRSNLGMAMRLLGRMTEAREHLEKSLVAFVENRSPTGQLSVLDELSQMHATLGEHDAAVDTARRALALVRPTRDQRAQAVLLVTLGNALLGVRSPAARTEAERCFAEAYATSEQLSYPSLRIRAGLGLARAELAAGRGAEALLRARVIHAEAVAGDFPALAEEAGRILGSLSR</sequence>
<dbReference type="CDD" id="cd00093">
    <property type="entry name" value="HTH_XRE"/>
    <property type="match status" value="1"/>
</dbReference>
<feature type="domain" description="HTH cro/C1-type" evidence="7">
    <location>
        <begin position="7"/>
        <end position="62"/>
    </location>
</feature>
<dbReference type="InterPro" id="IPR016032">
    <property type="entry name" value="Sig_transdc_resp-reg_C-effctor"/>
</dbReference>
<dbReference type="SMART" id="SM00028">
    <property type="entry name" value="TPR"/>
    <property type="match status" value="5"/>
</dbReference>